<keyword evidence="1" id="KW-0645">Protease</keyword>
<dbReference type="GO" id="GO:0005737">
    <property type="term" value="C:cytoplasm"/>
    <property type="evidence" value="ECO:0007669"/>
    <property type="project" value="UniProtKB-SubCell"/>
</dbReference>
<dbReference type="GO" id="GO:0016810">
    <property type="term" value="F:hydrolase activity, acting on carbon-nitrogen (but not peptide) bonds"/>
    <property type="evidence" value="ECO:0007669"/>
    <property type="project" value="InterPro"/>
</dbReference>
<feature type="binding site" evidence="3">
    <location>
        <position position="291"/>
    </location>
    <ligand>
        <name>substrate</name>
    </ligand>
</feature>
<reference evidence="6" key="2">
    <citation type="submission" date="2021-04" db="EMBL/GenBank/DDBJ databases">
        <authorList>
            <person name="Gilroy R."/>
        </authorList>
    </citation>
    <scope>NUCLEOTIDE SEQUENCE</scope>
    <source>
        <strain evidence="6">CHK172-16539</strain>
    </source>
</reference>
<evidence type="ECO:0000313" key="6">
    <source>
        <dbReference type="EMBL" id="HIZ52501.1"/>
    </source>
</evidence>
<dbReference type="AlphaFoldDB" id="A0A9D2F657"/>
<feature type="active site" description="Proton acceptor" evidence="2">
    <location>
        <position position="287"/>
    </location>
</feature>
<feature type="binding site" evidence="3">
    <location>
        <position position="99"/>
    </location>
    <ligand>
        <name>substrate</name>
    </ligand>
</feature>
<dbReference type="Pfam" id="PF01979">
    <property type="entry name" value="Amidohydro_1"/>
    <property type="match status" value="1"/>
</dbReference>
<evidence type="ECO:0000313" key="7">
    <source>
        <dbReference type="Proteomes" id="UP000824063"/>
    </source>
</evidence>
<dbReference type="SUPFAM" id="SSF51338">
    <property type="entry name" value="Composite domain of metallo-dependent hydrolases"/>
    <property type="match status" value="1"/>
</dbReference>
<dbReference type="SUPFAM" id="SSF51556">
    <property type="entry name" value="Metallo-dependent hydrolases"/>
    <property type="match status" value="1"/>
</dbReference>
<keyword evidence="1 4" id="KW-0862">Zinc</keyword>
<dbReference type="InterPro" id="IPR050378">
    <property type="entry name" value="Metallo-dep_Hydrolases_sf"/>
</dbReference>
<dbReference type="PIRSF" id="PIRSF001238">
    <property type="entry name" value="IadA"/>
    <property type="match status" value="1"/>
</dbReference>
<dbReference type="GO" id="GO:0046872">
    <property type="term" value="F:metal ion binding"/>
    <property type="evidence" value="ECO:0007669"/>
    <property type="project" value="UniProtKB-KW"/>
</dbReference>
<evidence type="ECO:0000256" key="1">
    <source>
        <dbReference type="PIRNR" id="PIRNR001238"/>
    </source>
</evidence>
<feature type="binding site" evidence="4">
    <location>
        <position position="195"/>
    </location>
    <ligand>
        <name>Zn(2+)</name>
        <dbReference type="ChEBI" id="CHEBI:29105"/>
        <label>2</label>
        <note>catalytic</note>
    </ligand>
</feature>
<name>A0A9D2F657_9ENTE</name>
<proteinExistence type="inferred from homology"/>
<dbReference type="PANTHER" id="PTHR11647">
    <property type="entry name" value="HYDRANTOINASE/DIHYDROPYRIMIDINASE FAMILY MEMBER"/>
    <property type="match status" value="1"/>
</dbReference>
<dbReference type="NCBIfam" id="TIGR01975">
    <property type="entry name" value="isoAsp_dipep"/>
    <property type="match status" value="1"/>
</dbReference>
<comment type="function">
    <text evidence="1">Catalyzes the hydrolytic cleavage of a subset of L-isoaspartyl (L-beta-aspartyl) dipeptides. Used to degrade proteins damaged by L-isoaspartyl residues formation.</text>
</comment>
<keyword evidence="1 4" id="KW-0479">Metal-binding</keyword>
<dbReference type="InterPro" id="IPR032466">
    <property type="entry name" value="Metal_Hydrolase"/>
</dbReference>
<dbReference type="GO" id="GO:0008798">
    <property type="term" value="F:beta-aspartyl-peptidase activity"/>
    <property type="evidence" value="ECO:0007669"/>
    <property type="project" value="InterPro"/>
</dbReference>
<feature type="binding site" evidence="3">
    <location>
        <position position="130"/>
    </location>
    <ligand>
        <name>substrate</name>
    </ligand>
</feature>
<dbReference type="Proteomes" id="UP000824063">
    <property type="component" value="Unassembled WGS sequence"/>
</dbReference>
<reference evidence="6" key="1">
    <citation type="journal article" date="2021" name="PeerJ">
        <title>Extensive microbial diversity within the chicken gut microbiome revealed by metagenomics and culture.</title>
        <authorList>
            <person name="Gilroy R."/>
            <person name="Ravi A."/>
            <person name="Getino M."/>
            <person name="Pursley I."/>
            <person name="Horton D.L."/>
            <person name="Alikhan N.F."/>
            <person name="Baker D."/>
            <person name="Gharbi K."/>
            <person name="Hall N."/>
            <person name="Watson M."/>
            <person name="Adriaenssens E.M."/>
            <person name="Foster-Nyarko E."/>
            <person name="Jarju S."/>
            <person name="Secka A."/>
            <person name="Antonio M."/>
            <person name="Oren A."/>
            <person name="Chaudhuri R.R."/>
            <person name="La Ragione R."/>
            <person name="Hildebrand F."/>
            <person name="Pallen M.J."/>
        </authorList>
    </citation>
    <scope>NUCLEOTIDE SEQUENCE</scope>
    <source>
        <strain evidence="6">CHK172-16539</strain>
    </source>
</reference>
<dbReference type="InterPro" id="IPR006680">
    <property type="entry name" value="Amidohydro-rel"/>
</dbReference>
<feature type="binding site" evidence="4">
    <location>
        <position position="63"/>
    </location>
    <ligand>
        <name>Zn(2+)</name>
        <dbReference type="ChEBI" id="CHEBI:29105"/>
        <label>1</label>
        <note>catalytic</note>
    </ligand>
</feature>
<dbReference type="EC" id="3.4.19.-" evidence="1"/>
<dbReference type="InterPro" id="IPR010229">
    <property type="entry name" value="Pept_M38_dipep"/>
</dbReference>
<feature type="binding site" evidence="4">
    <location>
        <position position="287"/>
    </location>
    <ligand>
        <name>Zn(2+)</name>
        <dbReference type="ChEBI" id="CHEBI:29105"/>
        <label>1</label>
        <note>catalytic</note>
    </ligand>
</feature>
<feature type="binding site" evidence="3">
    <location>
        <position position="227"/>
    </location>
    <ligand>
        <name>substrate</name>
    </ligand>
</feature>
<comment type="cofactor">
    <cofactor evidence="1 4">
        <name>Zn(2+)</name>
        <dbReference type="ChEBI" id="CHEBI:29105"/>
    </cofactor>
    <text evidence="1 4">Binds 2 Zn(2+) ions per subunit.</text>
</comment>
<evidence type="ECO:0000256" key="2">
    <source>
        <dbReference type="PIRSR" id="PIRSR001238-1"/>
    </source>
</evidence>
<evidence type="ECO:0000256" key="3">
    <source>
        <dbReference type="PIRSR" id="PIRSR001238-2"/>
    </source>
</evidence>
<feature type="binding site" evidence="4">
    <location>
        <position position="224"/>
    </location>
    <ligand>
        <name>Zn(2+)</name>
        <dbReference type="ChEBI" id="CHEBI:29105"/>
        <label>2</label>
        <note>catalytic</note>
    </ligand>
</feature>
<evidence type="ECO:0000259" key="5">
    <source>
        <dbReference type="Pfam" id="PF01979"/>
    </source>
</evidence>
<protein>
    <recommendedName>
        <fullName evidence="1">Isoaspartyl dipeptidase</fullName>
        <ecNumber evidence="1">3.4.19.-</ecNumber>
    </recommendedName>
</protein>
<feature type="binding site" evidence="3">
    <location>
        <position position="163"/>
    </location>
    <ligand>
        <name>substrate</name>
    </ligand>
</feature>
<comment type="PTM">
    <text evidence="1">Carboxylation allows a single lysine to coordinate two zinc ions.</text>
</comment>
<keyword evidence="1" id="KW-0482">Metalloprotease</keyword>
<dbReference type="EMBL" id="DXBN01000023">
    <property type="protein sequence ID" value="HIZ52501.1"/>
    <property type="molecule type" value="Genomic_DNA"/>
</dbReference>
<feature type="binding site" evidence="3">
    <location>
        <begin position="68"/>
        <end position="70"/>
    </location>
    <ligand>
        <name>substrate</name>
    </ligand>
</feature>
<dbReference type="InterPro" id="IPR011059">
    <property type="entry name" value="Metal-dep_hydrolase_composite"/>
</dbReference>
<evidence type="ECO:0000256" key="4">
    <source>
        <dbReference type="PIRSR" id="PIRSR001238-3"/>
    </source>
</evidence>
<gene>
    <name evidence="6" type="primary">iadA</name>
    <name evidence="6" type="ORF">IAA20_00965</name>
</gene>
<dbReference type="Gene3D" id="2.30.40.10">
    <property type="entry name" value="Urease, subunit C, domain 1"/>
    <property type="match status" value="1"/>
</dbReference>
<dbReference type="PANTHER" id="PTHR11647:SF1">
    <property type="entry name" value="COLLAPSIN RESPONSE MEDIATOR PROTEIN"/>
    <property type="match status" value="1"/>
</dbReference>
<comment type="similarity">
    <text evidence="1">Belongs to the peptidase M38 family.</text>
</comment>
<sequence length="395" mass="43045">MLIIRQVEVYAPDFLGTMDVLIVNDKIVAMEDELTGGFEELAIEEIDGRGQILTPGFIDGHFHILGGGGENGYHNRTPEVTLSQLTTAGVTTVVGCLGTDGVGRDMTALISKARGLEAEGISTYIYDGSYRLPIEPVTDSIIKDFLTIDKIIGVGELAIADHRSSQPTLNEFTRTVADARVGGMLSGKAGIANIHLGDGKDRLKLIHQTIEETDIPISQFWPTHANRTQEVFEACLTFAKQGGVIDFTGSENPDFWEKTDGEVRFSKALKRVLEEGISLDNFTMTSDGQGSLPYFNEQNEFIGMGVGSSKSLLVGIKEAVFKESIPLEIVLRAVTCNPARVLKLEHKGSLAVGKDADLCLLDKETLDIRTVIAKGQVMIEEKAVKVWGTFEQLNR</sequence>
<comment type="caution">
    <text evidence="6">The sequence shown here is derived from an EMBL/GenBank/DDBJ whole genome shotgun (WGS) entry which is preliminary data.</text>
</comment>
<accession>A0A9D2F657</accession>
<feature type="binding site" evidence="4">
    <location>
        <position position="61"/>
    </location>
    <ligand>
        <name>Zn(2+)</name>
        <dbReference type="ChEBI" id="CHEBI:29105"/>
        <label>1</label>
        <note>catalytic</note>
    </ligand>
</feature>
<organism evidence="6 7">
    <name type="scientific">Candidatus Enterococcus avicola</name>
    <dbReference type="NCBI Taxonomy" id="2838561"/>
    <lineage>
        <taxon>Bacteria</taxon>
        <taxon>Bacillati</taxon>
        <taxon>Bacillota</taxon>
        <taxon>Bacilli</taxon>
        <taxon>Lactobacillales</taxon>
        <taxon>Enterococcaceae</taxon>
        <taxon>Enterococcus</taxon>
    </lineage>
</organism>
<feature type="domain" description="Amidohydrolase-related" evidence="5">
    <location>
        <begin position="52"/>
        <end position="377"/>
    </location>
</feature>
<dbReference type="Gene3D" id="3.20.20.140">
    <property type="entry name" value="Metal-dependent hydrolases"/>
    <property type="match status" value="1"/>
</dbReference>
<dbReference type="GO" id="GO:0006508">
    <property type="term" value="P:proteolysis"/>
    <property type="evidence" value="ECO:0007669"/>
    <property type="project" value="UniProtKB-KW"/>
</dbReference>
<dbReference type="GO" id="GO:0008237">
    <property type="term" value="F:metallopeptidase activity"/>
    <property type="evidence" value="ECO:0007669"/>
    <property type="project" value="UniProtKB-KW"/>
</dbReference>
<keyword evidence="1 6" id="KW-0378">Hydrolase</keyword>
<comment type="subcellular location">
    <subcellularLocation>
        <location evidence="1">Cytoplasm</location>
    </subcellularLocation>
</comment>